<evidence type="ECO:0000313" key="6">
    <source>
        <dbReference type="EMBL" id="HIU55016.1"/>
    </source>
</evidence>
<evidence type="ECO:0000256" key="5">
    <source>
        <dbReference type="SAM" id="MobiDB-lite"/>
    </source>
</evidence>
<comment type="subunit">
    <text evidence="3">Homodimer.</text>
</comment>
<dbReference type="GO" id="GO:0006457">
    <property type="term" value="P:protein folding"/>
    <property type="evidence" value="ECO:0007669"/>
    <property type="project" value="InterPro"/>
</dbReference>
<evidence type="ECO:0000256" key="1">
    <source>
        <dbReference type="ARBA" id="ARBA00009054"/>
    </source>
</evidence>
<dbReference type="Proteomes" id="UP000824112">
    <property type="component" value="Unassembled WGS sequence"/>
</dbReference>
<proteinExistence type="inferred from homology"/>
<comment type="caution">
    <text evidence="6">The sequence shown here is derived from an EMBL/GenBank/DDBJ whole genome shotgun (WGS) entry which is preliminary data.</text>
</comment>
<dbReference type="Gene3D" id="3.90.20.20">
    <property type="match status" value="1"/>
</dbReference>
<gene>
    <name evidence="3" type="primary">grpE</name>
    <name evidence="6" type="ORF">IAB03_04305</name>
</gene>
<comment type="similarity">
    <text evidence="1 3 4">Belongs to the GrpE family.</text>
</comment>
<dbReference type="SUPFAM" id="SSF51064">
    <property type="entry name" value="Head domain of nucleotide exchange factor GrpE"/>
    <property type="match status" value="1"/>
</dbReference>
<dbReference type="SUPFAM" id="SSF58014">
    <property type="entry name" value="Coiled-coil domain of nucleotide exchange factor GrpE"/>
    <property type="match status" value="1"/>
</dbReference>
<dbReference type="PANTHER" id="PTHR21237:SF23">
    <property type="entry name" value="GRPE PROTEIN HOMOLOG, MITOCHONDRIAL"/>
    <property type="match status" value="1"/>
</dbReference>
<dbReference type="AlphaFoldDB" id="A0A9D1M7D9"/>
<name>A0A9D1M7D9_9BACT</name>
<comment type="subcellular location">
    <subcellularLocation>
        <location evidence="3">Cytoplasm</location>
    </subcellularLocation>
</comment>
<dbReference type="InterPro" id="IPR009012">
    <property type="entry name" value="GrpE_head"/>
</dbReference>
<protein>
    <recommendedName>
        <fullName evidence="3">Protein GrpE</fullName>
    </recommendedName>
    <alternativeName>
        <fullName evidence="3">HSP-70 cofactor</fullName>
    </alternativeName>
</protein>
<dbReference type="HAMAP" id="MF_01151">
    <property type="entry name" value="GrpE"/>
    <property type="match status" value="1"/>
</dbReference>
<dbReference type="PRINTS" id="PR00773">
    <property type="entry name" value="GRPEPROTEIN"/>
</dbReference>
<dbReference type="GO" id="GO:0042803">
    <property type="term" value="F:protein homodimerization activity"/>
    <property type="evidence" value="ECO:0007669"/>
    <property type="project" value="InterPro"/>
</dbReference>
<keyword evidence="2 3" id="KW-0143">Chaperone</keyword>
<dbReference type="GO" id="GO:0051082">
    <property type="term" value="F:unfolded protein binding"/>
    <property type="evidence" value="ECO:0007669"/>
    <property type="project" value="TreeGrafter"/>
</dbReference>
<dbReference type="Pfam" id="PF01025">
    <property type="entry name" value="GrpE"/>
    <property type="match status" value="1"/>
</dbReference>
<evidence type="ECO:0000256" key="3">
    <source>
        <dbReference type="HAMAP-Rule" id="MF_01151"/>
    </source>
</evidence>
<feature type="compositionally biased region" description="Acidic residues" evidence="5">
    <location>
        <begin position="21"/>
        <end position="31"/>
    </location>
</feature>
<reference evidence="6" key="2">
    <citation type="journal article" date="2021" name="PeerJ">
        <title>Extensive microbial diversity within the chicken gut microbiome revealed by metagenomics and culture.</title>
        <authorList>
            <person name="Gilroy R."/>
            <person name="Ravi A."/>
            <person name="Getino M."/>
            <person name="Pursley I."/>
            <person name="Horton D.L."/>
            <person name="Alikhan N.F."/>
            <person name="Baker D."/>
            <person name="Gharbi K."/>
            <person name="Hall N."/>
            <person name="Watson M."/>
            <person name="Adriaenssens E.M."/>
            <person name="Foster-Nyarko E."/>
            <person name="Jarju S."/>
            <person name="Secka A."/>
            <person name="Antonio M."/>
            <person name="Oren A."/>
            <person name="Chaudhuri R.R."/>
            <person name="La Ragione R."/>
            <person name="Hildebrand F."/>
            <person name="Pallen M.J."/>
        </authorList>
    </citation>
    <scope>NUCLEOTIDE SEQUENCE</scope>
    <source>
        <strain evidence="6">CHK158-818</strain>
    </source>
</reference>
<feature type="region of interest" description="Disordered" evidence="5">
    <location>
        <begin position="1"/>
        <end position="51"/>
    </location>
</feature>
<keyword evidence="3" id="KW-0963">Cytoplasm</keyword>
<dbReference type="InterPro" id="IPR013805">
    <property type="entry name" value="GrpE_CC"/>
</dbReference>
<reference evidence="6" key="1">
    <citation type="submission" date="2020-10" db="EMBL/GenBank/DDBJ databases">
        <authorList>
            <person name="Gilroy R."/>
        </authorList>
    </citation>
    <scope>NUCLEOTIDE SEQUENCE</scope>
    <source>
        <strain evidence="6">CHK158-818</strain>
    </source>
</reference>
<dbReference type="Gene3D" id="2.30.22.10">
    <property type="entry name" value="Head domain of nucleotide exchange factor GrpE"/>
    <property type="match status" value="1"/>
</dbReference>
<dbReference type="GO" id="GO:0005737">
    <property type="term" value="C:cytoplasm"/>
    <property type="evidence" value="ECO:0007669"/>
    <property type="project" value="UniProtKB-SubCell"/>
</dbReference>
<dbReference type="CDD" id="cd00446">
    <property type="entry name" value="GrpE"/>
    <property type="match status" value="1"/>
</dbReference>
<organism evidence="6 7">
    <name type="scientific">Candidatus Gallibacteroides avistercoris</name>
    <dbReference type="NCBI Taxonomy" id="2840833"/>
    <lineage>
        <taxon>Bacteria</taxon>
        <taxon>Pseudomonadati</taxon>
        <taxon>Bacteroidota</taxon>
        <taxon>Bacteroidia</taxon>
        <taxon>Bacteroidales</taxon>
        <taxon>Bacteroidaceae</taxon>
        <taxon>Bacteroidaceae incertae sedis</taxon>
        <taxon>Candidatus Gallibacteroides</taxon>
    </lineage>
</organism>
<comment type="function">
    <text evidence="3">Participates actively in the response to hyperosmotic and heat shock by preventing the aggregation of stress-denatured proteins, in association with DnaK and GrpE. It is the nucleotide exchange factor for DnaK and may function as a thermosensor. Unfolded proteins bind initially to DnaJ; upon interaction with the DnaJ-bound protein, DnaK hydrolyzes its bound ATP, resulting in the formation of a stable complex. GrpE releases ADP from DnaK; ATP binding to DnaK triggers the release of the substrate protein, thus completing the reaction cycle. Several rounds of ATP-dependent interactions between DnaJ, DnaK and GrpE are required for fully efficient folding.</text>
</comment>
<dbReference type="InterPro" id="IPR000740">
    <property type="entry name" value="GrpE"/>
</dbReference>
<accession>A0A9D1M7D9</accession>
<keyword evidence="3" id="KW-0346">Stress response</keyword>
<dbReference type="GO" id="GO:0051087">
    <property type="term" value="F:protein-folding chaperone binding"/>
    <property type="evidence" value="ECO:0007669"/>
    <property type="project" value="InterPro"/>
</dbReference>
<feature type="compositionally biased region" description="Basic and acidic residues" evidence="5">
    <location>
        <begin position="1"/>
        <end position="10"/>
    </location>
</feature>
<dbReference type="GO" id="GO:0000774">
    <property type="term" value="F:adenyl-nucleotide exchange factor activity"/>
    <property type="evidence" value="ECO:0007669"/>
    <property type="project" value="InterPro"/>
</dbReference>
<feature type="compositionally biased region" description="Basic and acidic residues" evidence="5">
    <location>
        <begin position="32"/>
        <end position="42"/>
    </location>
</feature>
<evidence type="ECO:0000256" key="2">
    <source>
        <dbReference type="ARBA" id="ARBA00023186"/>
    </source>
</evidence>
<evidence type="ECO:0000313" key="7">
    <source>
        <dbReference type="Proteomes" id="UP000824112"/>
    </source>
</evidence>
<evidence type="ECO:0000256" key="4">
    <source>
        <dbReference type="RuleBase" id="RU004478"/>
    </source>
</evidence>
<sequence length="199" mass="22695">MSQEKKKGQEESVNNQSVVEPELEIPSEEPENQEKGQSKTDSADETDNLAAEVEELKKKIEKLNHEVLLARADFDNYRKRTLREKAELLKNGGEDCMKHILPIIDDFERGLLSISETSDVEAVKEGMNLIYSKFKTYLEQHGVKEIKTDKQDFDTEYHEAVTTFPVEDASLKGKIIDCVQKGYTLNDKVIRYAKVVVGE</sequence>
<dbReference type="PANTHER" id="PTHR21237">
    <property type="entry name" value="GRPE PROTEIN"/>
    <property type="match status" value="1"/>
</dbReference>
<dbReference type="EMBL" id="DVNA01000103">
    <property type="protein sequence ID" value="HIU55016.1"/>
    <property type="molecule type" value="Genomic_DNA"/>
</dbReference>